<feature type="transmembrane region" description="Helical" evidence="8">
    <location>
        <begin position="161"/>
        <end position="180"/>
    </location>
</feature>
<dbReference type="InterPro" id="IPR004840">
    <property type="entry name" value="Amino_acid_permease_CS"/>
</dbReference>
<keyword evidence="4" id="KW-0029">Amino-acid transport</keyword>
<feature type="transmembrane region" description="Helical" evidence="8">
    <location>
        <begin position="231"/>
        <end position="254"/>
    </location>
</feature>
<reference evidence="10 11" key="1">
    <citation type="submission" date="2020-11" db="EMBL/GenBank/DDBJ databases">
        <title>Kefir isolates.</title>
        <authorList>
            <person name="Marcisauskas S."/>
            <person name="Kim Y."/>
            <person name="Blasche S."/>
        </authorList>
    </citation>
    <scope>NUCLEOTIDE SEQUENCE [LARGE SCALE GENOMIC DNA]</scope>
    <source>
        <strain evidence="10 11">KR</strain>
    </source>
</reference>
<keyword evidence="6 8" id="KW-0472">Membrane</keyword>
<feature type="transmembrane region" description="Helical" evidence="8">
    <location>
        <begin position="454"/>
        <end position="472"/>
    </location>
</feature>
<proteinExistence type="predicted"/>
<keyword evidence="2" id="KW-0813">Transport</keyword>
<protein>
    <recommendedName>
        <fullName evidence="9">Amino acid permease/ SLC12A domain-containing protein</fullName>
    </recommendedName>
</protein>
<dbReference type="OrthoDB" id="10062876at2759"/>
<comment type="subcellular location">
    <subcellularLocation>
        <location evidence="1">Membrane</location>
        <topology evidence="1">Multi-pass membrane protein</topology>
    </subcellularLocation>
</comment>
<dbReference type="Pfam" id="PF00324">
    <property type="entry name" value="AA_permease"/>
    <property type="match status" value="1"/>
</dbReference>
<name>A0A9P6VTN7_RHOMI</name>
<dbReference type="PANTHER" id="PTHR43341">
    <property type="entry name" value="AMINO ACID PERMEASE"/>
    <property type="match status" value="1"/>
</dbReference>
<evidence type="ECO:0000259" key="9">
    <source>
        <dbReference type="Pfam" id="PF00324"/>
    </source>
</evidence>
<dbReference type="EMBL" id="PUHQ01000193">
    <property type="protein sequence ID" value="KAG0653549.1"/>
    <property type="molecule type" value="Genomic_DNA"/>
</dbReference>
<evidence type="ECO:0000256" key="3">
    <source>
        <dbReference type="ARBA" id="ARBA00022692"/>
    </source>
</evidence>
<feature type="transmembrane region" description="Helical" evidence="8">
    <location>
        <begin position="53"/>
        <end position="74"/>
    </location>
</feature>
<dbReference type="FunFam" id="1.20.1740.10:FF:000006">
    <property type="entry name" value="General amino acid permease"/>
    <property type="match status" value="1"/>
</dbReference>
<feature type="transmembrane region" description="Helical" evidence="8">
    <location>
        <begin position="137"/>
        <end position="155"/>
    </location>
</feature>
<feature type="transmembrane region" description="Helical" evidence="8">
    <location>
        <begin position="382"/>
        <end position="402"/>
    </location>
</feature>
<feature type="transmembrane region" description="Helical" evidence="8">
    <location>
        <begin position="80"/>
        <end position="101"/>
    </location>
</feature>
<feature type="transmembrane region" description="Helical" evidence="8">
    <location>
        <begin position="484"/>
        <end position="504"/>
    </location>
</feature>
<dbReference type="PIRSF" id="PIRSF006060">
    <property type="entry name" value="AA_transporter"/>
    <property type="match status" value="1"/>
</dbReference>
<feature type="transmembrane region" description="Helical" evidence="8">
    <location>
        <begin position="192"/>
        <end position="211"/>
    </location>
</feature>
<dbReference type="Gene3D" id="1.20.1740.10">
    <property type="entry name" value="Amino acid/polyamine transporter I"/>
    <property type="match status" value="1"/>
</dbReference>
<organism evidence="10 11">
    <name type="scientific">Rhodotorula mucilaginosa</name>
    <name type="common">Yeast</name>
    <name type="synonym">Rhodotorula rubra</name>
    <dbReference type="NCBI Taxonomy" id="5537"/>
    <lineage>
        <taxon>Eukaryota</taxon>
        <taxon>Fungi</taxon>
        <taxon>Dikarya</taxon>
        <taxon>Basidiomycota</taxon>
        <taxon>Pucciniomycotina</taxon>
        <taxon>Microbotryomycetes</taxon>
        <taxon>Sporidiobolales</taxon>
        <taxon>Sporidiobolaceae</taxon>
        <taxon>Rhodotorula</taxon>
    </lineage>
</organism>
<sequence>MSNMNFDDKEEMGYEKDLAASDVVSPGGKYDGQVVENVMENENLHRKLKPRQIAMIAIGGAVGTGLVIGSGTGLARGGPVGLLLAYIVMGSACFGTMMALGEMATFLPSQRGFAGYAARFFDPALGFAMGWCYTQKYWIVTANNLVAASIVVTFWTNSVPVGAWLAIYLVCIIGLNLLGIRVFGELEFWMSFVKVVTLTGLIILGLVIDLGGAGNDRIGFRYWKEQPFSHYIFQNNTGVFLGVWSCMVTALFAYSGTELVGVTFAEAANPRKTVPATVRRTFARILIFYVGSIFVVGLIVKATDPALLATTKKATSAAASPFVLAIERAQIKVLPDIINAAILLFVLSAANSDLYIGTRTLYGLADQGQAPRFLLRVNRMGCPYMCTAVCSLVSCICFLAVSSSSKQVFGYFVALVTLYGALTWLSILGSHIAMMRALKAQGISRDELPWKAPFQPYMTYWSFGLTAVVTFFKGFDSFTPKFNHVTFITNYIGIPIYIFLYFAYKFWFKTSIIKPEAVDLVTGRREFDEDAARWAEQEDPNKPWPDGAGGGSPSMSYGTWLNLLDIGVFHEVDTCCAASAPPESPSQPQWDGASAEKAPSQTEQLCRE</sequence>
<gene>
    <name evidence="10" type="ORF">C6P46_002488</name>
</gene>
<dbReference type="GO" id="GO:0016020">
    <property type="term" value="C:membrane"/>
    <property type="evidence" value="ECO:0007669"/>
    <property type="project" value="UniProtKB-SubCell"/>
</dbReference>
<feature type="domain" description="Amino acid permease/ SLC12A" evidence="9">
    <location>
        <begin position="53"/>
        <end position="512"/>
    </location>
</feature>
<dbReference type="PROSITE" id="PS00218">
    <property type="entry name" value="AMINO_ACID_PERMEASE_1"/>
    <property type="match status" value="1"/>
</dbReference>
<keyword evidence="5 8" id="KW-1133">Transmembrane helix</keyword>
<dbReference type="Proteomes" id="UP000777482">
    <property type="component" value="Unassembled WGS sequence"/>
</dbReference>
<feature type="transmembrane region" description="Helical" evidence="8">
    <location>
        <begin position="281"/>
        <end position="300"/>
    </location>
</feature>
<feature type="region of interest" description="Disordered" evidence="7">
    <location>
        <begin position="577"/>
        <end position="608"/>
    </location>
</feature>
<dbReference type="InterPro" id="IPR050524">
    <property type="entry name" value="APC_YAT"/>
</dbReference>
<dbReference type="PANTHER" id="PTHR43341:SF9">
    <property type="entry name" value="DICARBOXYLIC AMINO ACID PERMEASE"/>
    <property type="match status" value="1"/>
</dbReference>
<evidence type="ECO:0000256" key="8">
    <source>
        <dbReference type="SAM" id="Phobius"/>
    </source>
</evidence>
<evidence type="ECO:0000313" key="10">
    <source>
        <dbReference type="EMBL" id="KAG0653549.1"/>
    </source>
</evidence>
<evidence type="ECO:0000256" key="7">
    <source>
        <dbReference type="SAM" id="MobiDB-lite"/>
    </source>
</evidence>
<comment type="caution">
    <text evidence="10">The sequence shown here is derived from an EMBL/GenBank/DDBJ whole genome shotgun (WGS) entry which is preliminary data.</text>
</comment>
<keyword evidence="11" id="KW-1185">Reference proteome</keyword>
<evidence type="ECO:0000256" key="6">
    <source>
        <dbReference type="ARBA" id="ARBA00023136"/>
    </source>
</evidence>
<evidence type="ECO:0000256" key="2">
    <source>
        <dbReference type="ARBA" id="ARBA00022448"/>
    </source>
</evidence>
<accession>A0A9P6VTN7</accession>
<keyword evidence="3 8" id="KW-0812">Transmembrane</keyword>
<evidence type="ECO:0000256" key="4">
    <source>
        <dbReference type="ARBA" id="ARBA00022970"/>
    </source>
</evidence>
<feature type="compositionally biased region" description="Polar residues" evidence="7">
    <location>
        <begin position="599"/>
        <end position="608"/>
    </location>
</feature>
<dbReference type="InterPro" id="IPR004841">
    <property type="entry name" value="AA-permease/SLC12A_dom"/>
</dbReference>
<evidence type="ECO:0000256" key="5">
    <source>
        <dbReference type="ARBA" id="ARBA00022989"/>
    </source>
</evidence>
<evidence type="ECO:0000313" key="11">
    <source>
        <dbReference type="Proteomes" id="UP000777482"/>
    </source>
</evidence>
<dbReference type="GO" id="GO:0015171">
    <property type="term" value="F:amino acid transmembrane transporter activity"/>
    <property type="evidence" value="ECO:0007669"/>
    <property type="project" value="TreeGrafter"/>
</dbReference>
<dbReference type="AlphaFoldDB" id="A0A9P6VTN7"/>
<evidence type="ECO:0000256" key="1">
    <source>
        <dbReference type="ARBA" id="ARBA00004141"/>
    </source>
</evidence>
<feature type="transmembrane region" description="Helical" evidence="8">
    <location>
        <begin position="337"/>
        <end position="356"/>
    </location>
</feature>
<feature type="transmembrane region" description="Helical" evidence="8">
    <location>
        <begin position="408"/>
        <end position="433"/>
    </location>
</feature>